<organism evidence="1 2">
    <name type="scientific">Pluteus cervinus</name>
    <dbReference type="NCBI Taxonomy" id="181527"/>
    <lineage>
        <taxon>Eukaryota</taxon>
        <taxon>Fungi</taxon>
        <taxon>Dikarya</taxon>
        <taxon>Basidiomycota</taxon>
        <taxon>Agaricomycotina</taxon>
        <taxon>Agaricomycetes</taxon>
        <taxon>Agaricomycetidae</taxon>
        <taxon>Agaricales</taxon>
        <taxon>Pluteineae</taxon>
        <taxon>Pluteaceae</taxon>
        <taxon>Pluteus</taxon>
    </lineage>
</organism>
<name>A0ACD3A193_9AGAR</name>
<feature type="non-terminal residue" evidence="1">
    <location>
        <position position="476"/>
    </location>
</feature>
<evidence type="ECO:0000313" key="2">
    <source>
        <dbReference type="Proteomes" id="UP000308600"/>
    </source>
</evidence>
<dbReference type="EMBL" id="ML209063">
    <property type="protein sequence ID" value="TFK59159.1"/>
    <property type="molecule type" value="Genomic_DNA"/>
</dbReference>
<proteinExistence type="predicted"/>
<accession>A0ACD3A193</accession>
<keyword evidence="2" id="KW-1185">Reference proteome</keyword>
<gene>
    <name evidence="1" type="ORF">BDN72DRAFT_966146</name>
</gene>
<protein>
    <submittedName>
        <fullName evidence="1">Uncharacterized protein</fullName>
    </submittedName>
</protein>
<sequence length="476" mass="54419">MTSTESHNFYDPHASKRRQIDHQILLLQQQIQKLQVERNALVPISSIPNEILSYIFLLCRGTSIKQVSMRALLRMTWVCRHWRDVALLTASLWAYVGIENLSWVEACLTRSREALLESYLYPMNSPPFDIGALLASLMHRFRHLCVRPHGDFSESFLTQPAPRLESLYLQATSTPIPEPLFSGIFPSLHSVSLFACSATSWTSSTLPFTNLKHLSLEHCNSIPVKTFIECLPPSLPNLETLVLCDSLTRSPATTTPFSSRIYLSNLKNLRIRNCYSTCITEFFESCSLIPSTVVKVYVNTAEDETETAPNLLHLVQASKTLEHRTIVWMQIYHEGENSQTFHFKALRSLTDNAPSVFDFIHGIPWPEISPILRTLPVQHITTLFLMIPELSLDDWRNVFVRFVHLEELSLEEDFTVQSFINFMSASTPDNGNGTGDANMDVNHNLPFKFLQKLRLCKGYFQLESDEVREDWPTFCS</sequence>
<reference evidence="1 2" key="1">
    <citation type="journal article" date="2019" name="Nat. Ecol. Evol.">
        <title>Megaphylogeny resolves global patterns of mushroom evolution.</title>
        <authorList>
            <person name="Varga T."/>
            <person name="Krizsan K."/>
            <person name="Foldi C."/>
            <person name="Dima B."/>
            <person name="Sanchez-Garcia M."/>
            <person name="Sanchez-Ramirez S."/>
            <person name="Szollosi G.J."/>
            <person name="Szarkandi J.G."/>
            <person name="Papp V."/>
            <person name="Albert L."/>
            <person name="Andreopoulos W."/>
            <person name="Angelini C."/>
            <person name="Antonin V."/>
            <person name="Barry K.W."/>
            <person name="Bougher N.L."/>
            <person name="Buchanan P."/>
            <person name="Buyck B."/>
            <person name="Bense V."/>
            <person name="Catcheside P."/>
            <person name="Chovatia M."/>
            <person name="Cooper J."/>
            <person name="Damon W."/>
            <person name="Desjardin D."/>
            <person name="Finy P."/>
            <person name="Geml J."/>
            <person name="Haridas S."/>
            <person name="Hughes K."/>
            <person name="Justo A."/>
            <person name="Karasinski D."/>
            <person name="Kautmanova I."/>
            <person name="Kiss B."/>
            <person name="Kocsube S."/>
            <person name="Kotiranta H."/>
            <person name="LaButti K.M."/>
            <person name="Lechner B.E."/>
            <person name="Liimatainen K."/>
            <person name="Lipzen A."/>
            <person name="Lukacs Z."/>
            <person name="Mihaltcheva S."/>
            <person name="Morgado L.N."/>
            <person name="Niskanen T."/>
            <person name="Noordeloos M.E."/>
            <person name="Ohm R.A."/>
            <person name="Ortiz-Santana B."/>
            <person name="Ovrebo C."/>
            <person name="Racz N."/>
            <person name="Riley R."/>
            <person name="Savchenko A."/>
            <person name="Shiryaev A."/>
            <person name="Soop K."/>
            <person name="Spirin V."/>
            <person name="Szebenyi C."/>
            <person name="Tomsovsky M."/>
            <person name="Tulloss R.E."/>
            <person name="Uehling J."/>
            <person name="Grigoriev I.V."/>
            <person name="Vagvolgyi C."/>
            <person name="Papp T."/>
            <person name="Martin F.M."/>
            <person name="Miettinen O."/>
            <person name="Hibbett D.S."/>
            <person name="Nagy L.G."/>
        </authorList>
    </citation>
    <scope>NUCLEOTIDE SEQUENCE [LARGE SCALE GENOMIC DNA]</scope>
    <source>
        <strain evidence="1 2">NL-1719</strain>
    </source>
</reference>
<dbReference type="Proteomes" id="UP000308600">
    <property type="component" value="Unassembled WGS sequence"/>
</dbReference>
<evidence type="ECO:0000313" key="1">
    <source>
        <dbReference type="EMBL" id="TFK59159.1"/>
    </source>
</evidence>